<dbReference type="Gene3D" id="3.40.50.1000">
    <property type="entry name" value="HAD superfamily/HAD-like"/>
    <property type="match status" value="1"/>
</dbReference>
<proteinExistence type="predicted"/>
<dbReference type="Pfam" id="PF00702">
    <property type="entry name" value="Hydrolase"/>
    <property type="match status" value="1"/>
</dbReference>
<gene>
    <name evidence="1" type="ORF">BXYJ_LOCUS11475</name>
</gene>
<dbReference type="Proteomes" id="UP000582659">
    <property type="component" value="Unassembled WGS sequence"/>
</dbReference>
<dbReference type="InterPro" id="IPR011949">
    <property type="entry name" value="HAD-SF_hydro_IA_REG-2-like"/>
</dbReference>
<keyword evidence="3" id="KW-1185">Reference proteome</keyword>
<dbReference type="EMBL" id="CAJFDI010000005">
    <property type="protein sequence ID" value="CAD5231379.1"/>
    <property type="molecule type" value="Genomic_DNA"/>
</dbReference>
<dbReference type="WBParaSite" id="BXY_0397300.1">
    <property type="protein sequence ID" value="BXY_0397300.1"/>
    <property type="gene ID" value="BXY_0397300"/>
</dbReference>
<dbReference type="OrthoDB" id="444127at2759"/>
<organism evidence="2 4">
    <name type="scientific">Bursaphelenchus xylophilus</name>
    <name type="common">Pinewood nematode worm</name>
    <name type="synonym">Aphelenchoides xylophilus</name>
    <dbReference type="NCBI Taxonomy" id="6326"/>
    <lineage>
        <taxon>Eukaryota</taxon>
        <taxon>Metazoa</taxon>
        <taxon>Ecdysozoa</taxon>
        <taxon>Nematoda</taxon>
        <taxon>Chromadorea</taxon>
        <taxon>Rhabditida</taxon>
        <taxon>Tylenchina</taxon>
        <taxon>Tylenchomorpha</taxon>
        <taxon>Aphelenchoidea</taxon>
        <taxon>Aphelenchoididae</taxon>
        <taxon>Bursaphelenchus</taxon>
    </lineage>
</organism>
<dbReference type="AlphaFoldDB" id="A0A1I7RTB9"/>
<name>A0A1I7RTB9_BURXY</name>
<dbReference type="InterPro" id="IPR044924">
    <property type="entry name" value="HAD-SF_hydro_IA_REG-2-like_cap"/>
</dbReference>
<dbReference type="InterPro" id="IPR006439">
    <property type="entry name" value="HAD-SF_hydro_IA"/>
</dbReference>
<sequence length="231" mass="27068">MLKGVRLVSLDVTNTLIGLRESPGQTYQRIGAKHELKLDADLIQERFPAAFKRLELQKPAFDYAGSGSVRWWRDLLDEVCVEDKDNVNFGRFYVDLYRHYYIDAAAWRILDEKIFSYFDRFHSLGLKVGVISNFDMRLRTILRHLKLLDRVDYLVLSGEVGVQKPDGKILEILQEKSGIQRKDEIVHIGDNVEKDYKAALDYGIRAILYDPKKKFEDWKEIQRISSFEEMF</sequence>
<dbReference type="PANTHER" id="PTHR46191">
    <property type="match status" value="1"/>
</dbReference>
<dbReference type="SMR" id="A0A1I7RTB9"/>
<evidence type="ECO:0000313" key="2">
    <source>
        <dbReference type="Proteomes" id="UP000095284"/>
    </source>
</evidence>
<dbReference type="NCBIfam" id="TIGR02252">
    <property type="entry name" value="DREG-2"/>
    <property type="match status" value="1"/>
</dbReference>
<dbReference type="EMBL" id="CAJFCV020000005">
    <property type="protein sequence ID" value="CAG9122509.1"/>
    <property type="molecule type" value="Genomic_DNA"/>
</dbReference>
<evidence type="ECO:0000313" key="1">
    <source>
        <dbReference type="EMBL" id="CAD5231379.1"/>
    </source>
</evidence>
<dbReference type="Proteomes" id="UP000095284">
    <property type="component" value="Unplaced"/>
</dbReference>
<dbReference type="InterPro" id="IPR051828">
    <property type="entry name" value="HAD-like_hydrolase_domain"/>
</dbReference>
<dbReference type="Proteomes" id="UP000659654">
    <property type="component" value="Unassembled WGS sequence"/>
</dbReference>
<dbReference type="PANTHER" id="PTHR46191:SF2">
    <property type="entry name" value="HALOACID DEHALOGENASE-LIKE HYDROLASE DOMAIN-CONTAINING PROTEIN 3"/>
    <property type="match status" value="1"/>
</dbReference>
<protein>
    <submittedName>
        <fullName evidence="1">(pine wood nematode) hypothetical protein</fullName>
    </submittedName>
</protein>
<reference evidence="1" key="2">
    <citation type="submission" date="2020-09" db="EMBL/GenBank/DDBJ databases">
        <authorList>
            <person name="Kikuchi T."/>
        </authorList>
    </citation>
    <scope>NUCLEOTIDE SEQUENCE</scope>
    <source>
        <strain evidence="1">Ka4C1</strain>
    </source>
</reference>
<dbReference type="NCBIfam" id="TIGR01549">
    <property type="entry name" value="HAD-SF-IA-v1"/>
    <property type="match status" value="1"/>
</dbReference>
<dbReference type="eggNOG" id="KOG3085">
    <property type="taxonomic scope" value="Eukaryota"/>
</dbReference>
<dbReference type="Gene3D" id="1.10.150.720">
    <property type="entry name" value="Haloacid dehalogenase-like hydrolase"/>
    <property type="match status" value="1"/>
</dbReference>
<evidence type="ECO:0000313" key="4">
    <source>
        <dbReference type="WBParaSite" id="BXY_0397300.1"/>
    </source>
</evidence>
<evidence type="ECO:0000313" key="3">
    <source>
        <dbReference type="Proteomes" id="UP000659654"/>
    </source>
</evidence>
<dbReference type="InterPro" id="IPR023214">
    <property type="entry name" value="HAD_sf"/>
</dbReference>
<dbReference type="SUPFAM" id="SSF56784">
    <property type="entry name" value="HAD-like"/>
    <property type="match status" value="1"/>
</dbReference>
<dbReference type="SFLD" id="SFLDS00003">
    <property type="entry name" value="Haloacid_Dehalogenase"/>
    <property type="match status" value="1"/>
</dbReference>
<dbReference type="GO" id="GO:0005634">
    <property type="term" value="C:nucleus"/>
    <property type="evidence" value="ECO:0007669"/>
    <property type="project" value="TreeGrafter"/>
</dbReference>
<reference evidence="4" key="1">
    <citation type="submission" date="2016-11" db="UniProtKB">
        <authorList>
            <consortium name="WormBaseParasite"/>
        </authorList>
    </citation>
    <scope>IDENTIFICATION</scope>
</reference>
<accession>A0A1I7RTB9</accession>
<dbReference type="SFLD" id="SFLDG01129">
    <property type="entry name" value="C1.5:_HAD__Beta-PGM__Phosphata"/>
    <property type="match status" value="1"/>
</dbReference>
<dbReference type="InterPro" id="IPR036412">
    <property type="entry name" value="HAD-like_sf"/>
</dbReference>